<dbReference type="RefSeq" id="WP_205256567.1">
    <property type="nucleotide sequence ID" value="NZ_BAAAPV010000001.1"/>
</dbReference>
<keyword evidence="2" id="KW-0479">Metal-binding</keyword>
<dbReference type="GO" id="GO:0051537">
    <property type="term" value="F:2 iron, 2 sulfur cluster binding"/>
    <property type="evidence" value="ECO:0007669"/>
    <property type="project" value="UniProtKB-KW"/>
</dbReference>
<keyword evidence="1" id="KW-0001">2Fe-2S</keyword>
<evidence type="ECO:0000256" key="2">
    <source>
        <dbReference type="ARBA" id="ARBA00022723"/>
    </source>
</evidence>
<protein>
    <submittedName>
        <fullName evidence="7">Rieske (2Fe-2S) protein</fullName>
    </submittedName>
</protein>
<dbReference type="GO" id="GO:0016705">
    <property type="term" value="F:oxidoreductase activity, acting on paired donors, with incorporation or reduction of molecular oxygen"/>
    <property type="evidence" value="ECO:0007669"/>
    <property type="project" value="UniProtKB-ARBA"/>
</dbReference>
<dbReference type="SUPFAM" id="SSF50022">
    <property type="entry name" value="ISP domain"/>
    <property type="match status" value="1"/>
</dbReference>
<evidence type="ECO:0000256" key="4">
    <source>
        <dbReference type="ARBA" id="ARBA00023014"/>
    </source>
</evidence>
<evidence type="ECO:0000256" key="3">
    <source>
        <dbReference type="ARBA" id="ARBA00023004"/>
    </source>
</evidence>
<feature type="region of interest" description="Disordered" evidence="5">
    <location>
        <begin position="1"/>
        <end position="21"/>
    </location>
</feature>
<dbReference type="PANTHER" id="PTHR21496:SF23">
    <property type="entry name" value="3-PHENYLPROPIONATE_CINNAMIC ACID DIOXYGENASE FERREDOXIN SUBUNIT"/>
    <property type="match status" value="1"/>
</dbReference>
<evidence type="ECO:0000313" key="8">
    <source>
        <dbReference type="Proteomes" id="UP000663801"/>
    </source>
</evidence>
<evidence type="ECO:0000313" key="7">
    <source>
        <dbReference type="EMBL" id="MBM9476456.1"/>
    </source>
</evidence>
<dbReference type="Proteomes" id="UP000663801">
    <property type="component" value="Unassembled WGS sequence"/>
</dbReference>
<dbReference type="GO" id="GO:0004497">
    <property type="term" value="F:monooxygenase activity"/>
    <property type="evidence" value="ECO:0007669"/>
    <property type="project" value="UniProtKB-ARBA"/>
</dbReference>
<dbReference type="PANTHER" id="PTHR21496">
    <property type="entry name" value="FERREDOXIN-RELATED"/>
    <property type="match status" value="1"/>
</dbReference>
<feature type="region of interest" description="Disordered" evidence="5">
    <location>
        <begin position="175"/>
        <end position="225"/>
    </location>
</feature>
<keyword evidence="8" id="KW-1185">Reference proteome</keyword>
<dbReference type="InterPro" id="IPR017941">
    <property type="entry name" value="Rieske_2Fe-2S"/>
</dbReference>
<organism evidence="7 8">
    <name type="scientific">Nakamurella flavida</name>
    <dbReference type="NCBI Taxonomy" id="363630"/>
    <lineage>
        <taxon>Bacteria</taxon>
        <taxon>Bacillati</taxon>
        <taxon>Actinomycetota</taxon>
        <taxon>Actinomycetes</taxon>
        <taxon>Nakamurellales</taxon>
        <taxon>Nakamurellaceae</taxon>
        <taxon>Nakamurella</taxon>
    </lineage>
</organism>
<evidence type="ECO:0000256" key="5">
    <source>
        <dbReference type="SAM" id="MobiDB-lite"/>
    </source>
</evidence>
<dbReference type="Pfam" id="PF00355">
    <property type="entry name" value="Rieske"/>
    <property type="match status" value="1"/>
</dbReference>
<evidence type="ECO:0000256" key="1">
    <source>
        <dbReference type="ARBA" id="ARBA00022714"/>
    </source>
</evidence>
<name>A0A938YKZ2_9ACTN</name>
<dbReference type="Gene3D" id="2.102.10.10">
    <property type="entry name" value="Rieske [2Fe-2S] iron-sulphur domain"/>
    <property type="match status" value="1"/>
</dbReference>
<dbReference type="InterPro" id="IPR036922">
    <property type="entry name" value="Rieske_2Fe-2S_sf"/>
</dbReference>
<feature type="domain" description="Rieske" evidence="6">
    <location>
        <begin position="24"/>
        <end position="136"/>
    </location>
</feature>
<dbReference type="AlphaFoldDB" id="A0A938YKZ2"/>
<gene>
    <name evidence="7" type="ORF">JL107_08390</name>
</gene>
<sequence length="225" mass="23921">MTEQITDPTAGNEPAPARAKKPQRYVVGRVEDFPESGRLLVEVNGREIGVFQVDGEFHAVLNRCPHLGGPLCYGQIVSKVSSPAPGIVNLDRSQTLLTCPYHNWEFDIRTGQSYFDPHGLSARPFPIGVEAGTALQSDVQSGIAGMVPGPYQAEKFDVEVEEQYIVLTLKAPSRRRVATAPVPDGPTDVAVPGPATAEPVEPRPTVPQPVTEAGSAPAPVPPAAS</sequence>
<comment type="caution">
    <text evidence="7">The sequence shown here is derived from an EMBL/GenBank/DDBJ whole genome shotgun (WGS) entry which is preliminary data.</text>
</comment>
<dbReference type="PROSITE" id="PS51296">
    <property type="entry name" value="RIESKE"/>
    <property type="match status" value="1"/>
</dbReference>
<keyword evidence="3" id="KW-0408">Iron</keyword>
<keyword evidence="4" id="KW-0411">Iron-sulfur</keyword>
<reference evidence="7" key="1">
    <citation type="submission" date="2021-01" db="EMBL/GenBank/DDBJ databases">
        <title>KCTC 19127 draft genome.</title>
        <authorList>
            <person name="An D."/>
        </authorList>
    </citation>
    <scope>NUCLEOTIDE SEQUENCE</scope>
    <source>
        <strain evidence="7">KCTC 19127</strain>
    </source>
</reference>
<accession>A0A938YKZ2</accession>
<evidence type="ECO:0000259" key="6">
    <source>
        <dbReference type="PROSITE" id="PS51296"/>
    </source>
</evidence>
<proteinExistence type="predicted"/>
<dbReference type="GO" id="GO:0046872">
    <property type="term" value="F:metal ion binding"/>
    <property type="evidence" value="ECO:0007669"/>
    <property type="project" value="UniProtKB-KW"/>
</dbReference>
<dbReference type="EMBL" id="JAERWL010000007">
    <property type="protein sequence ID" value="MBM9476456.1"/>
    <property type="molecule type" value="Genomic_DNA"/>
</dbReference>